<dbReference type="InterPro" id="IPR004711">
    <property type="entry name" value="Benzoate_Transporter"/>
</dbReference>
<keyword evidence="1" id="KW-0812">Transmembrane</keyword>
<keyword evidence="1" id="KW-1133">Transmembrane helix</keyword>
<evidence type="ECO:0008006" key="4">
    <source>
        <dbReference type="Google" id="ProtNLM"/>
    </source>
</evidence>
<dbReference type="GO" id="GO:0042925">
    <property type="term" value="F:benzoate transmembrane transporter activity"/>
    <property type="evidence" value="ECO:0007669"/>
    <property type="project" value="InterPro"/>
</dbReference>
<dbReference type="GO" id="GO:0005886">
    <property type="term" value="C:plasma membrane"/>
    <property type="evidence" value="ECO:0007669"/>
    <property type="project" value="TreeGrafter"/>
</dbReference>
<dbReference type="EMBL" id="AZHW01000068">
    <property type="protein sequence ID" value="ETX03190.1"/>
    <property type="molecule type" value="Genomic_DNA"/>
</dbReference>
<feature type="transmembrane region" description="Helical" evidence="1">
    <location>
        <begin position="44"/>
        <end position="64"/>
    </location>
</feature>
<feature type="transmembrane region" description="Helical" evidence="1">
    <location>
        <begin position="210"/>
        <end position="229"/>
    </location>
</feature>
<dbReference type="Proteomes" id="UP000019141">
    <property type="component" value="Unassembled WGS sequence"/>
</dbReference>
<comment type="caution">
    <text evidence="2">The sequence shown here is derived from an EMBL/GenBank/DDBJ whole genome shotgun (WGS) entry which is preliminary data.</text>
</comment>
<dbReference type="PATRIC" id="fig|1429438.4.peg.373"/>
<sequence length="394" mass="41260">MIANISRHHIANGVTAFLYAITGPLAILLTVATGGGLTTAQISSWIFASYGLGGLLSIGASLVFRQPLALVWTIPGALLLPPAFGHLSFSEILGAYWLTGVLILMLGAMGWVTRLMRCIPLPIVMGMVGGVFVPFGLKIVSAFDSLPWAAGVTIGVFVIISRIAALARYLPPILAAMIPGVLVLMWTGQFHVQAPLAFAMASPLLQWPVFSWQAAIELVVPLTITVVAIQNAQGFAILQATGMHPPTGRLTVICGVSTCVFAIFGSVPNCLAGPANAILVSSGKRETAYISGIIFGVLLACFGVWSPATTGIALALPIGFIGLVGGIALVPVLHGVLHAAFSGPFRLGAAVSFLVTLSGMELWHIGAAFWGLVFGFVTSWLLEPDEIHTSWKSL</sequence>
<dbReference type="AlphaFoldDB" id="W4LZ29"/>
<organism evidence="2 3">
    <name type="scientific">Entotheonella factor</name>
    <dbReference type="NCBI Taxonomy" id="1429438"/>
    <lineage>
        <taxon>Bacteria</taxon>
        <taxon>Pseudomonadati</taxon>
        <taxon>Nitrospinota/Tectimicrobiota group</taxon>
        <taxon>Candidatus Tectimicrobiota</taxon>
        <taxon>Candidatus Entotheonellia</taxon>
        <taxon>Candidatus Entotheonellales</taxon>
        <taxon>Candidatus Entotheonellaceae</taxon>
        <taxon>Candidatus Entotheonella</taxon>
    </lineage>
</organism>
<evidence type="ECO:0000313" key="2">
    <source>
        <dbReference type="EMBL" id="ETX03190.1"/>
    </source>
</evidence>
<feature type="transmembrane region" description="Helical" evidence="1">
    <location>
        <begin position="12"/>
        <end position="32"/>
    </location>
</feature>
<evidence type="ECO:0000313" key="3">
    <source>
        <dbReference type="Proteomes" id="UP000019141"/>
    </source>
</evidence>
<dbReference type="HOGENOM" id="CLU_041268_2_1_7"/>
<feature type="transmembrane region" description="Helical" evidence="1">
    <location>
        <begin position="95"/>
        <end position="112"/>
    </location>
</feature>
<accession>W4LZ29</accession>
<gene>
    <name evidence="2" type="ORF">ETSY1_00920</name>
</gene>
<feature type="transmembrane region" description="Helical" evidence="1">
    <location>
        <begin position="312"/>
        <end position="330"/>
    </location>
</feature>
<evidence type="ECO:0000256" key="1">
    <source>
        <dbReference type="SAM" id="Phobius"/>
    </source>
</evidence>
<reference evidence="2 3" key="1">
    <citation type="journal article" date="2014" name="Nature">
        <title>An environmental bacterial taxon with a large and distinct metabolic repertoire.</title>
        <authorList>
            <person name="Wilson M.C."/>
            <person name="Mori T."/>
            <person name="Ruckert C."/>
            <person name="Uria A.R."/>
            <person name="Helf M.J."/>
            <person name="Takada K."/>
            <person name="Gernert C."/>
            <person name="Steffens U.A."/>
            <person name="Heycke N."/>
            <person name="Schmitt S."/>
            <person name="Rinke C."/>
            <person name="Helfrich E.J."/>
            <person name="Brachmann A.O."/>
            <person name="Gurgui C."/>
            <person name="Wakimoto T."/>
            <person name="Kracht M."/>
            <person name="Crusemann M."/>
            <person name="Hentschel U."/>
            <person name="Abe I."/>
            <person name="Matsunaga S."/>
            <person name="Kalinowski J."/>
            <person name="Takeyama H."/>
            <person name="Piel J."/>
        </authorList>
    </citation>
    <scope>NUCLEOTIDE SEQUENCE [LARGE SCALE GENOMIC DNA]</scope>
    <source>
        <strain evidence="3">TSY1</strain>
    </source>
</reference>
<name>W4LZ29_ENTF1</name>
<keyword evidence="3" id="KW-1185">Reference proteome</keyword>
<feature type="transmembrane region" description="Helical" evidence="1">
    <location>
        <begin position="146"/>
        <end position="165"/>
    </location>
</feature>
<dbReference type="Pfam" id="PF03594">
    <property type="entry name" value="BenE"/>
    <property type="match status" value="1"/>
</dbReference>
<proteinExistence type="predicted"/>
<dbReference type="PANTHER" id="PTHR30199:SF0">
    <property type="entry name" value="INNER MEMBRANE PROTEIN YDCO"/>
    <property type="match status" value="1"/>
</dbReference>
<keyword evidence="1" id="KW-0472">Membrane</keyword>
<feature type="transmembrane region" description="Helical" evidence="1">
    <location>
        <begin position="250"/>
        <end position="267"/>
    </location>
</feature>
<feature type="transmembrane region" description="Helical" evidence="1">
    <location>
        <begin position="172"/>
        <end position="190"/>
    </location>
</feature>
<feature type="transmembrane region" description="Helical" evidence="1">
    <location>
        <begin position="362"/>
        <end position="382"/>
    </location>
</feature>
<dbReference type="PANTHER" id="PTHR30199">
    <property type="entry name" value="MFS FAMILY TRANSPORTER, PREDICTED SUBSTRATE BENZOATE"/>
    <property type="match status" value="1"/>
</dbReference>
<feature type="transmembrane region" description="Helical" evidence="1">
    <location>
        <begin position="69"/>
        <end position="89"/>
    </location>
</feature>
<feature type="transmembrane region" description="Helical" evidence="1">
    <location>
        <begin position="119"/>
        <end position="140"/>
    </location>
</feature>
<feature type="transmembrane region" description="Helical" evidence="1">
    <location>
        <begin position="287"/>
        <end position="305"/>
    </location>
</feature>
<protein>
    <recommendedName>
        <fullName evidence="4">Benzoate transporter</fullName>
    </recommendedName>
</protein>